<dbReference type="RefSeq" id="WP_307489351.1">
    <property type="nucleotide sequence ID" value="NZ_JAUSSY010000005.1"/>
</dbReference>
<dbReference type="Proteomes" id="UP001226389">
    <property type="component" value="Unassembled WGS sequence"/>
</dbReference>
<protein>
    <submittedName>
        <fullName evidence="1">Uncharacterized protein</fullName>
    </submittedName>
</protein>
<keyword evidence="2" id="KW-1185">Reference proteome</keyword>
<organism evidence="1 2">
    <name type="scientific">Pseudarthrobacter defluvii</name>
    <dbReference type="NCBI Taxonomy" id="410837"/>
    <lineage>
        <taxon>Bacteria</taxon>
        <taxon>Bacillati</taxon>
        <taxon>Actinomycetota</taxon>
        <taxon>Actinomycetes</taxon>
        <taxon>Micrococcales</taxon>
        <taxon>Micrococcaceae</taxon>
        <taxon>Pseudarthrobacter</taxon>
    </lineage>
</organism>
<proteinExistence type="predicted"/>
<reference evidence="1 2" key="1">
    <citation type="submission" date="2023-07" db="EMBL/GenBank/DDBJ databases">
        <title>Sorghum-associated microbial communities from plants grown in Nebraska, USA.</title>
        <authorList>
            <person name="Schachtman D."/>
        </authorList>
    </citation>
    <scope>NUCLEOTIDE SEQUENCE [LARGE SCALE GENOMIC DNA]</scope>
    <source>
        <strain evidence="1 2">DS994</strain>
    </source>
</reference>
<evidence type="ECO:0000313" key="1">
    <source>
        <dbReference type="EMBL" id="MDQ0118378.1"/>
    </source>
</evidence>
<gene>
    <name evidence="1" type="ORF">J2T22_001556</name>
</gene>
<dbReference type="EMBL" id="JAUSSY010000005">
    <property type="protein sequence ID" value="MDQ0118378.1"/>
    <property type="molecule type" value="Genomic_DNA"/>
</dbReference>
<name>A0ABT9UFF3_9MICC</name>
<evidence type="ECO:0000313" key="2">
    <source>
        <dbReference type="Proteomes" id="UP001226389"/>
    </source>
</evidence>
<comment type="caution">
    <text evidence="1">The sequence shown here is derived from an EMBL/GenBank/DDBJ whole genome shotgun (WGS) entry which is preliminary data.</text>
</comment>
<sequence>MEVPSNGIGRLRLTIDSRRQLEEALDSAVAELMSRQNSNARDGILVTRHDHRTFTVQFSSDVQRGIVLEQDLRLRAAPEGGPRRREDANLATALSALC</sequence>
<accession>A0ABT9UFF3</accession>